<gene>
    <name evidence="2" type="ORF">Lysil_1441</name>
</gene>
<dbReference type="AlphaFoldDB" id="A0A2K1Q428"/>
<evidence type="ECO:0000256" key="1">
    <source>
        <dbReference type="SAM" id="Phobius"/>
    </source>
</evidence>
<dbReference type="OrthoDB" id="4764194at2"/>
<comment type="caution">
    <text evidence="2">The sequence shown here is derived from an EMBL/GenBank/DDBJ whole genome shotgun (WGS) entry which is preliminary data.</text>
</comment>
<keyword evidence="1" id="KW-0812">Transmembrane</keyword>
<reference evidence="2 3" key="1">
    <citation type="submission" date="2017-08" db="EMBL/GenBank/DDBJ databases">
        <title>Lysobacter sylvestris genome.</title>
        <authorList>
            <person name="Zhang D.-C."/>
            <person name="Albuquerque L."/>
            <person name="Franca L."/>
            <person name="Froufe H.J.C."/>
            <person name="Barroso C."/>
            <person name="Egas C."/>
            <person name="Da Costa M."/>
            <person name="Margesin R."/>
        </authorList>
    </citation>
    <scope>NUCLEOTIDE SEQUENCE [LARGE SCALE GENOMIC DNA]</scope>
    <source>
        <strain evidence="2 3">AM20-91</strain>
    </source>
</reference>
<evidence type="ECO:0000313" key="3">
    <source>
        <dbReference type="Proteomes" id="UP000236220"/>
    </source>
</evidence>
<accession>A0A2K1Q428</accession>
<organism evidence="2 3">
    <name type="scientific">Solilutibacter silvestris</name>
    <dbReference type="NCBI Taxonomy" id="1645665"/>
    <lineage>
        <taxon>Bacteria</taxon>
        <taxon>Pseudomonadati</taxon>
        <taxon>Pseudomonadota</taxon>
        <taxon>Gammaproteobacteria</taxon>
        <taxon>Lysobacterales</taxon>
        <taxon>Lysobacteraceae</taxon>
        <taxon>Solilutibacter</taxon>
    </lineage>
</organism>
<sequence length="89" mass="10005">MRTLIIVAIGIALSALLLMLFRRNAPTLRAVFATFAVAWVAVCGYNLWLGVTRAGYAVMEELPFFLANAGVPVLFAWWLQRRLQRPLRA</sequence>
<dbReference type="Proteomes" id="UP000236220">
    <property type="component" value="Unassembled WGS sequence"/>
</dbReference>
<keyword evidence="1" id="KW-1133">Transmembrane helix</keyword>
<name>A0A2K1Q428_9GAMM</name>
<feature type="transmembrane region" description="Helical" evidence="1">
    <location>
        <begin position="28"/>
        <end position="50"/>
    </location>
</feature>
<evidence type="ECO:0000313" key="2">
    <source>
        <dbReference type="EMBL" id="PNS09812.1"/>
    </source>
</evidence>
<dbReference type="EMBL" id="NPZB01000001">
    <property type="protein sequence ID" value="PNS09812.1"/>
    <property type="molecule type" value="Genomic_DNA"/>
</dbReference>
<keyword evidence="1" id="KW-0472">Membrane</keyword>
<proteinExistence type="predicted"/>
<protein>
    <submittedName>
        <fullName evidence="2">Uncharacterized protein</fullName>
    </submittedName>
</protein>
<feature type="transmembrane region" description="Helical" evidence="1">
    <location>
        <begin position="6"/>
        <end position="21"/>
    </location>
</feature>
<keyword evidence="3" id="KW-1185">Reference proteome</keyword>
<dbReference type="RefSeq" id="WP_103074837.1">
    <property type="nucleotide sequence ID" value="NZ_NPZB01000001.1"/>
</dbReference>
<feature type="transmembrane region" description="Helical" evidence="1">
    <location>
        <begin position="62"/>
        <end position="79"/>
    </location>
</feature>